<keyword evidence="3" id="KW-1185">Reference proteome</keyword>
<reference evidence="2" key="1">
    <citation type="submission" date="2022-04" db="EMBL/GenBank/DDBJ databases">
        <title>Flavobacterium pygoscelis sp. nov. isolated from Chinstrap chick (Pygoscelis antarcticus).</title>
        <authorList>
            <person name="Irgang R."/>
            <person name="Poblete-Morales M."/>
            <person name="Avendano-Herrera R."/>
        </authorList>
    </citation>
    <scope>NUCLEOTIDE SEQUENCE</scope>
    <source>
        <strain evidence="2">I-SCBP12n</strain>
    </source>
</reference>
<dbReference type="RefSeq" id="WP_248429020.1">
    <property type="nucleotide sequence ID" value="NZ_JALNUB010000009.1"/>
</dbReference>
<protein>
    <recommendedName>
        <fullName evidence="4">Phosphoribosylpyrophosphate synthetase</fullName>
    </recommendedName>
</protein>
<evidence type="ECO:0008006" key="4">
    <source>
        <dbReference type="Google" id="ProtNLM"/>
    </source>
</evidence>
<gene>
    <name evidence="1" type="ORF">MW871_13595</name>
    <name evidence="2" type="ORF">MW871_15235</name>
</gene>
<evidence type="ECO:0000313" key="3">
    <source>
        <dbReference type="Proteomes" id="UP001139260"/>
    </source>
</evidence>
<comment type="caution">
    <text evidence="2">The sequence shown here is derived from an EMBL/GenBank/DDBJ whole genome shotgun (WGS) entry which is preliminary data.</text>
</comment>
<organism evidence="2 3">
    <name type="scientific">Flavobacterium pygoscelis</name>
    <dbReference type="NCBI Taxonomy" id="2893176"/>
    <lineage>
        <taxon>Bacteria</taxon>
        <taxon>Pseudomonadati</taxon>
        <taxon>Bacteroidota</taxon>
        <taxon>Flavobacteriia</taxon>
        <taxon>Flavobacteriales</taxon>
        <taxon>Flavobacteriaceae</taxon>
        <taxon>Flavobacterium</taxon>
    </lineage>
</organism>
<name>A0A9X2BMN6_9FLAO</name>
<dbReference type="AlphaFoldDB" id="A0A9X2BMN6"/>
<dbReference type="EMBL" id="JALNUB010000009">
    <property type="protein sequence ID" value="MCK8142930.1"/>
    <property type="molecule type" value="Genomic_DNA"/>
</dbReference>
<dbReference type="Proteomes" id="UP001139260">
    <property type="component" value="Unassembled WGS sequence"/>
</dbReference>
<accession>A0A9X2BMN6</accession>
<sequence>MSNMYHYTTVSQALEELSEMGFNFDFNIDDSEITTNPDHCEIQHIYRYEGDSNPDDEATVYGIKSKSGKKGVFVTGFSANSENNAARILIDITIKGRAE</sequence>
<evidence type="ECO:0000313" key="1">
    <source>
        <dbReference type="EMBL" id="MCK8142930.1"/>
    </source>
</evidence>
<evidence type="ECO:0000313" key="2">
    <source>
        <dbReference type="EMBL" id="MCK8143242.1"/>
    </source>
</evidence>
<dbReference type="EMBL" id="JALNUB010000014">
    <property type="protein sequence ID" value="MCK8143242.1"/>
    <property type="molecule type" value="Genomic_DNA"/>
</dbReference>
<proteinExistence type="predicted"/>